<proteinExistence type="predicted"/>
<dbReference type="KEGG" id="cbar:PATL70BA_2021"/>
<dbReference type="InterPro" id="IPR048119">
    <property type="entry name" value="KwaB"/>
</dbReference>
<dbReference type="NCBIfam" id="NF041623">
    <property type="entry name" value="KwaB"/>
    <property type="match status" value="1"/>
</dbReference>
<dbReference type="RefSeq" id="WP_172596189.1">
    <property type="nucleotide sequence ID" value="NZ_LR130778.1"/>
</dbReference>
<dbReference type="Proteomes" id="UP000279029">
    <property type="component" value="Chromosome"/>
</dbReference>
<protein>
    <recommendedName>
        <fullName evidence="3">DUF4868 domain-containing protein</fullName>
    </recommendedName>
</protein>
<organism evidence="1 2">
    <name type="scientific">Petrocella atlantisensis</name>
    <dbReference type="NCBI Taxonomy" id="2173034"/>
    <lineage>
        <taxon>Bacteria</taxon>
        <taxon>Bacillati</taxon>
        <taxon>Bacillota</taxon>
        <taxon>Clostridia</taxon>
        <taxon>Lachnospirales</taxon>
        <taxon>Vallitaleaceae</taxon>
        <taxon>Petrocella</taxon>
    </lineage>
</organism>
<accession>A0A3P7PCW7</accession>
<gene>
    <name evidence="1" type="ORF">PATL70BA_2021</name>
</gene>
<reference evidence="1 2" key="1">
    <citation type="submission" date="2018-09" db="EMBL/GenBank/DDBJ databases">
        <authorList>
            <person name="Postec A."/>
        </authorList>
    </citation>
    <scope>NUCLEOTIDE SEQUENCE [LARGE SCALE GENOMIC DNA]</scope>
    <source>
        <strain evidence="1">70B-A</strain>
    </source>
</reference>
<evidence type="ECO:0008006" key="3">
    <source>
        <dbReference type="Google" id="ProtNLM"/>
    </source>
</evidence>
<name>A0A3P7PCW7_9FIRM</name>
<keyword evidence="2" id="KW-1185">Reference proteome</keyword>
<sequence>MAMESKSVLVAKLNKIVGHSTEGELYFLLEDERLLIKKGDLDEQTQAVMTKEFINHTKQYLSQEEISIMGLSLADDRKDVLYHYDYEDRIPEVDYITSVQQNVLSDSYNFKHDDISKMKGYVFAFVDEDTRITLYKEHYPIMVMKKEAGETLKDKINIKLTNSNKITEVDDDIFKLNFDFDFMIVDGELYVKNLKKLESKFGFIKVLEKKANESVDTIDLLEIVEDISYLRNDITDASFARKIVKVASKSIVLQKCNKEDIIKFINESNDIIKNKFKFDESGNLLDLKTKKARKAFITLLDDSFLYSKLTDHDYLSGAKDDLSSHEI</sequence>
<dbReference type="Pfam" id="PF16162">
    <property type="entry name" value="KwaB"/>
    <property type="match status" value="1"/>
</dbReference>
<dbReference type="EMBL" id="LR130778">
    <property type="protein sequence ID" value="VDN47903.1"/>
    <property type="molecule type" value="Genomic_DNA"/>
</dbReference>
<evidence type="ECO:0000313" key="2">
    <source>
        <dbReference type="Proteomes" id="UP000279029"/>
    </source>
</evidence>
<dbReference type="InterPro" id="IPR032359">
    <property type="entry name" value="KwaB-like"/>
</dbReference>
<evidence type="ECO:0000313" key="1">
    <source>
        <dbReference type="EMBL" id="VDN47903.1"/>
    </source>
</evidence>
<dbReference type="AlphaFoldDB" id="A0A3P7PCW7"/>